<reference evidence="2 3" key="1">
    <citation type="submission" date="2019-01" db="EMBL/GenBank/DDBJ databases">
        <title>A draft genome assembly of the solar-powered sea slug Elysia chlorotica.</title>
        <authorList>
            <person name="Cai H."/>
            <person name="Li Q."/>
            <person name="Fang X."/>
            <person name="Li J."/>
            <person name="Curtis N.E."/>
            <person name="Altenburger A."/>
            <person name="Shibata T."/>
            <person name="Feng M."/>
            <person name="Maeda T."/>
            <person name="Schwartz J.A."/>
            <person name="Shigenobu S."/>
            <person name="Lundholm N."/>
            <person name="Nishiyama T."/>
            <person name="Yang H."/>
            <person name="Hasebe M."/>
            <person name="Li S."/>
            <person name="Pierce S.K."/>
            <person name="Wang J."/>
        </authorList>
    </citation>
    <scope>NUCLEOTIDE SEQUENCE [LARGE SCALE GENOMIC DNA]</scope>
    <source>
        <strain evidence="2">EC2010</strain>
        <tissue evidence="2">Whole organism of an adult</tissue>
    </source>
</reference>
<accession>A0A433U635</accession>
<feature type="region of interest" description="Disordered" evidence="1">
    <location>
        <begin position="65"/>
        <end position="105"/>
    </location>
</feature>
<dbReference type="OrthoDB" id="6153355at2759"/>
<proteinExistence type="predicted"/>
<keyword evidence="3" id="KW-1185">Reference proteome</keyword>
<feature type="region of interest" description="Disordered" evidence="1">
    <location>
        <begin position="170"/>
        <end position="203"/>
    </location>
</feature>
<feature type="region of interest" description="Disordered" evidence="1">
    <location>
        <begin position="1"/>
        <end position="35"/>
    </location>
</feature>
<name>A0A433U635_ELYCH</name>
<comment type="caution">
    <text evidence="2">The sequence shown here is derived from an EMBL/GenBank/DDBJ whole genome shotgun (WGS) entry which is preliminary data.</text>
</comment>
<evidence type="ECO:0000313" key="3">
    <source>
        <dbReference type="Proteomes" id="UP000271974"/>
    </source>
</evidence>
<evidence type="ECO:0000256" key="1">
    <source>
        <dbReference type="SAM" id="MobiDB-lite"/>
    </source>
</evidence>
<protein>
    <submittedName>
        <fullName evidence="2">Uncharacterized protein</fullName>
    </submittedName>
</protein>
<organism evidence="2 3">
    <name type="scientific">Elysia chlorotica</name>
    <name type="common">Eastern emerald elysia</name>
    <name type="synonym">Sea slug</name>
    <dbReference type="NCBI Taxonomy" id="188477"/>
    <lineage>
        <taxon>Eukaryota</taxon>
        <taxon>Metazoa</taxon>
        <taxon>Spiralia</taxon>
        <taxon>Lophotrochozoa</taxon>
        <taxon>Mollusca</taxon>
        <taxon>Gastropoda</taxon>
        <taxon>Heterobranchia</taxon>
        <taxon>Euthyneura</taxon>
        <taxon>Panpulmonata</taxon>
        <taxon>Sacoglossa</taxon>
        <taxon>Placobranchoidea</taxon>
        <taxon>Plakobranchidae</taxon>
        <taxon>Elysia</taxon>
    </lineage>
</organism>
<dbReference type="EMBL" id="RQTK01000061">
    <property type="protein sequence ID" value="RUS89264.1"/>
    <property type="molecule type" value="Genomic_DNA"/>
</dbReference>
<evidence type="ECO:0000313" key="2">
    <source>
        <dbReference type="EMBL" id="RUS89264.1"/>
    </source>
</evidence>
<dbReference type="Proteomes" id="UP000271974">
    <property type="component" value="Unassembled WGS sequence"/>
</dbReference>
<gene>
    <name evidence="2" type="ORF">EGW08_003007</name>
</gene>
<dbReference type="AlphaFoldDB" id="A0A433U635"/>
<sequence>MESADAETAVSVQREANLAPRPSQSHPALDSGQEEDMKDGLFAVCRTSPHVYDVRTFQALHNPRLHRQQDSMESADAETAVSVQREANLAPRPSQSHPALDSGQEEDMKDGLFAVCRASPHVYDVRTFQALHNPRLHSMAEWMLQYESARRRQDLYLDQLKDLRQSFSRRNPAPRRFWPPAVQSGPGHPQPHGGRIHRGRASPPRESCVLFAKDLSPRRRLQRPKFWNGGFPTQEPISPVRSLSRSHSNQQLGTSTPNNRYINIVKNYNRGQSNAAGSHNGRASLHSMAVSGAGRVKLPPIDAHRSLERHKTDYEPFERISRRNKLNLTSFLREERARVSSQNSIDLSEVRVQATPVGTRAIFHRVIGCDLNRHV</sequence>